<evidence type="ECO:0000256" key="1">
    <source>
        <dbReference type="ARBA" id="ARBA00022598"/>
    </source>
</evidence>
<dbReference type="EC" id="6.3.4.15" evidence="3"/>
<keyword evidence="1 3" id="KW-0436">Ligase</keyword>
<gene>
    <name evidence="3" type="ORF">EGI31_08805</name>
</gene>
<dbReference type="PANTHER" id="PTHR12835:SF5">
    <property type="entry name" value="BIOTIN--PROTEIN LIGASE"/>
    <property type="match status" value="1"/>
</dbReference>
<dbReference type="SUPFAM" id="SSF55681">
    <property type="entry name" value="Class II aaRS and biotin synthetases"/>
    <property type="match status" value="1"/>
</dbReference>
<evidence type="ECO:0000259" key="2">
    <source>
        <dbReference type="PROSITE" id="PS51733"/>
    </source>
</evidence>
<proteinExistence type="predicted"/>
<comment type="caution">
    <text evidence="3">The sequence shown here is derived from an EMBL/GenBank/DDBJ whole genome shotgun (WGS) entry which is preliminary data.</text>
</comment>
<dbReference type="EMBL" id="RJUF01000019">
    <property type="protein sequence ID" value="MCP9763053.1"/>
    <property type="molecule type" value="Genomic_DNA"/>
</dbReference>
<accession>A0AAE3H1H3</accession>
<dbReference type="PANTHER" id="PTHR12835">
    <property type="entry name" value="BIOTIN PROTEIN LIGASE"/>
    <property type="match status" value="1"/>
</dbReference>
<dbReference type="CDD" id="cd16442">
    <property type="entry name" value="BPL"/>
    <property type="match status" value="1"/>
</dbReference>
<dbReference type="Gene3D" id="3.30.930.10">
    <property type="entry name" value="Bira Bifunctional Protein, Domain 2"/>
    <property type="match status" value="1"/>
</dbReference>
<dbReference type="InterPro" id="IPR004408">
    <property type="entry name" value="Biotin_CoA_COase_ligase"/>
</dbReference>
<feature type="domain" description="BPL/LPL catalytic" evidence="2">
    <location>
        <begin position="1"/>
        <end position="190"/>
    </location>
</feature>
<name>A0AAE3H1H3_9BACT</name>
<dbReference type="AlphaFoldDB" id="A0AAE3H1H3"/>
<evidence type="ECO:0000313" key="4">
    <source>
        <dbReference type="Proteomes" id="UP001204144"/>
    </source>
</evidence>
<dbReference type="PROSITE" id="PS51733">
    <property type="entry name" value="BPL_LPL_CATALYTIC"/>
    <property type="match status" value="1"/>
</dbReference>
<dbReference type="InterPro" id="IPR004143">
    <property type="entry name" value="BPL_LPL_catalytic"/>
</dbReference>
<evidence type="ECO:0000313" key="3">
    <source>
        <dbReference type="EMBL" id="MCP9763053.1"/>
    </source>
</evidence>
<dbReference type="InterPro" id="IPR045864">
    <property type="entry name" value="aa-tRNA-synth_II/BPL/LPL"/>
</dbReference>
<reference evidence="3 4" key="1">
    <citation type="submission" date="2018-11" db="EMBL/GenBank/DDBJ databases">
        <title>Novel bacteria species description.</title>
        <authorList>
            <person name="Han J.-H."/>
        </authorList>
    </citation>
    <scope>NUCLEOTIDE SEQUENCE [LARGE SCALE GENOMIC DNA]</scope>
    <source>
        <strain evidence="3 4">KCTC23259</strain>
    </source>
</reference>
<dbReference type="Pfam" id="PF03099">
    <property type="entry name" value="BPL_LplA_LipB"/>
    <property type="match status" value="1"/>
</dbReference>
<dbReference type="GO" id="GO:0004077">
    <property type="term" value="F:biotin--[biotin carboxyl-carrier protein] ligase activity"/>
    <property type="evidence" value="ECO:0007669"/>
    <property type="project" value="UniProtKB-EC"/>
</dbReference>
<dbReference type="NCBIfam" id="TIGR00121">
    <property type="entry name" value="birA_ligase"/>
    <property type="match status" value="1"/>
</dbReference>
<protein>
    <submittedName>
        <fullName evidence="3">Biotin--[acetyl-CoA-carboxylase] ligase</fullName>
        <ecNumber evidence="3">6.3.4.15</ecNumber>
    </submittedName>
</protein>
<dbReference type="Proteomes" id="UP001204144">
    <property type="component" value="Unassembled WGS sequence"/>
</dbReference>
<dbReference type="GO" id="GO:0005737">
    <property type="term" value="C:cytoplasm"/>
    <property type="evidence" value="ECO:0007669"/>
    <property type="project" value="TreeGrafter"/>
</dbReference>
<sequence length="256" mass="28874">MLLKIQPKTFFVGKNLIFLPSCHSTNDIANEIIQNKEFIDGTVILTDHQTAGRGQRGNAWESNIGQNILMSLIVKTTFLSLEKSFDLSITVAVSVLEALQTLGIQNTSIKWPNDLYINEKKTGGILIENSISGNKMSHSIVGIGINVNQTKFENIRATSLCLELKQEQVSREIIVEKICESIESNLELLKSGSFKKIKEKYLLNLFGKDQLRVFKSEKGIFEGEIVGISDQGHLKIISQNEEKYYNIKEIEYLFDD</sequence>
<organism evidence="3 4">
    <name type="scientific">Lacihabitans soyangensis</name>
    <dbReference type="NCBI Taxonomy" id="869394"/>
    <lineage>
        <taxon>Bacteria</taxon>
        <taxon>Pseudomonadati</taxon>
        <taxon>Bacteroidota</taxon>
        <taxon>Cytophagia</taxon>
        <taxon>Cytophagales</taxon>
        <taxon>Leadbetterellaceae</taxon>
        <taxon>Lacihabitans</taxon>
    </lineage>
</organism>
<keyword evidence="4" id="KW-1185">Reference proteome</keyword>